<accession>A0A137NZX7</accession>
<evidence type="ECO:0000313" key="1">
    <source>
        <dbReference type="EMBL" id="KXN68365.1"/>
    </source>
</evidence>
<organism evidence="1 2">
    <name type="scientific">Conidiobolus coronatus (strain ATCC 28846 / CBS 209.66 / NRRL 28638)</name>
    <name type="common">Delacroixia coronata</name>
    <dbReference type="NCBI Taxonomy" id="796925"/>
    <lineage>
        <taxon>Eukaryota</taxon>
        <taxon>Fungi</taxon>
        <taxon>Fungi incertae sedis</taxon>
        <taxon>Zoopagomycota</taxon>
        <taxon>Entomophthoromycotina</taxon>
        <taxon>Entomophthoromycetes</taxon>
        <taxon>Entomophthorales</taxon>
        <taxon>Ancylistaceae</taxon>
        <taxon>Conidiobolus</taxon>
    </lineage>
</organism>
<gene>
    <name evidence="1" type="ORF">CONCODRAFT_79768</name>
</gene>
<evidence type="ECO:0008006" key="3">
    <source>
        <dbReference type="Google" id="ProtNLM"/>
    </source>
</evidence>
<sequence>MEDNIQLAKGTIYTIPQPLTQSLVIITCHKNASKDKLQLKLNQLNLSTRQKSQKSIELGEREDLTDLISFNYTNSEDKVLILALSNGKIQFRSFNNPVLVYSTLDVYEILKLKPTKGRNIHVSQLMLSPNQALVYCTTNTNQQFTLNLIKYDFSSSDSTLTSRENRLFNLFSKSYLNRRNPLDIMKSINDLDGFNWVNSVVNDLLPKNSLFEDTRINIELMEFQWTIYRYLPNHQSHSQSILLFLQYYFTLEYWLSQLEGNGLENLEQVFVIGSGNASEILRGKSINFIVDSLPSLIPHLHWVLNSFLPFYQQLDQKLTSSQLHYLLSYNHFRTIFPPLLVLAWKMISQVATNAHQNQEFQPYQKLIRSFPLSLDQLMAFLSQIVRYLNQRHPKDTTQASHWITPSLPDWSLQSLQNLPQGLITNFSQEFKKSRGVDCEWLGLTKAFDFNFPPHLNSMELEKENLFYFELDKGILMESNLVDWVNKVGWSINSEKFICSRCCRSSFKFNTNQTHLLTNAFEFKCICGGYWWQIPSDY</sequence>
<evidence type="ECO:0000313" key="2">
    <source>
        <dbReference type="Proteomes" id="UP000070444"/>
    </source>
</evidence>
<dbReference type="AlphaFoldDB" id="A0A137NZX7"/>
<dbReference type="EMBL" id="KQ964580">
    <property type="protein sequence ID" value="KXN68365.1"/>
    <property type="molecule type" value="Genomic_DNA"/>
</dbReference>
<name>A0A137NZX7_CONC2</name>
<protein>
    <recommendedName>
        <fullName evidence="3">Mediator complex subunit 16</fullName>
    </recommendedName>
</protein>
<reference evidence="1 2" key="1">
    <citation type="journal article" date="2015" name="Genome Biol. Evol.">
        <title>Phylogenomic analyses indicate that early fungi evolved digesting cell walls of algal ancestors of land plants.</title>
        <authorList>
            <person name="Chang Y."/>
            <person name="Wang S."/>
            <person name="Sekimoto S."/>
            <person name="Aerts A.L."/>
            <person name="Choi C."/>
            <person name="Clum A."/>
            <person name="LaButti K.M."/>
            <person name="Lindquist E.A."/>
            <person name="Yee Ngan C."/>
            <person name="Ohm R.A."/>
            <person name="Salamov A.A."/>
            <person name="Grigoriev I.V."/>
            <person name="Spatafora J.W."/>
            <person name="Berbee M.L."/>
        </authorList>
    </citation>
    <scope>NUCLEOTIDE SEQUENCE [LARGE SCALE GENOMIC DNA]</scope>
    <source>
        <strain evidence="1 2">NRRL 28638</strain>
    </source>
</reference>
<keyword evidence="2" id="KW-1185">Reference proteome</keyword>
<proteinExistence type="predicted"/>
<dbReference type="Proteomes" id="UP000070444">
    <property type="component" value="Unassembled WGS sequence"/>
</dbReference>